<evidence type="ECO:0000256" key="6">
    <source>
        <dbReference type="ARBA" id="ARBA00022989"/>
    </source>
</evidence>
<evidence type="ECO:0000313" key="18">
    <source>
        <dbReference type="Proteomes" id="UP000596035"/>
    </source>
</evidence>
<keyword evidence="2" id="KW-1003">Cell membrane</keyword>
<dbReference type="GO" id="GO:0009986">
    <property type="term" value="C:cell surface"/>
    <property type="evidence" value="ECO:0007669"/>
    <property type="project" value="TreeGrafter"/>
</dbReference>
<keyword evidence="5" id="KW-0735">Signal-anchor</keyword>
<keyword evidence="6" id="KW-1133">Transmembrane helix</keyword>
<evidence type="ECO:0000313" key="15">
    <source>
        <dbReference type="EMBL" id="ASB42229.1"/>
    </source>
</evidence>
<name>A0A1Z2XV17_9FIRM</name>
<dbReference type="Proteomes" id="UP000196710">
    <property type="component" value="Chromosome"/>
</dbReference>
<dbReference type="KEGG" id="amur:ADH66_17150"/>
<feature type="domain" description="Glycoside hydrolase family 5" evidence="14">
    <location>
        <begin position="86"/>
        <end position="272"/>
    </location>
</feature>
<evidence type="ECO:0000256" key="2">
    <source>
        <dbReference type="ARBA" id="ARBA00022475"/>
    </source>
</evidence>
<evidence type="ECO:0000313" key="17">
    <source>
        <dbReference type="Proteomes" id="UP000196710"/>
    </source>
</evidence>
<evidence type="ECO:0000256" key="7">
    <source>
        <dbReference type="ARBA" id="ARBA00023136"/>
    </source>
</evidence>
<dbReference type="GO" id="GO:0071555">
    <property type="term" value="P:cell wall organization"/>
    <property type="evidence" value="ECO:0007669"/>
    <property type="project" value="UniProtKB-KW"/>
</dbReference>
<dbReference type="GO" id="GO:0005886">
    <property type="term" value="C:plasma membrane"/>
    <property type="evidence" value="ECO:0007669"/>
    <property type="project" value="UniProtKB-SubCell"/>
</dbReference>
<keyword evidence="3" id="KW-0812">Transmembrane</keyword>
<keyword evidence="9 13" id="KW-0326">Glycosidase</keyword>
<reference evidence="17" key="2">
    <citation type="submission" date="2017-05" db="EMBL/GenBank/DDBJ databases">
        <title>Improved OligoMM genomes.</title>
        <authorList>
            <person name="Garzetti D."/>
        </authorList>
    </citation>
    <scope>NUCLEOTIDE SEQUENCE [LARGE SCALE GENOMIC DNA]</scope>
    <source>
        <strain evidence="17">KB18</strain>
    </source>
</reference>
<reference evidence="15" key="1">
    <citation type="journal article" date="2017" name="Genome Announc.">
        <title>High-Quality Whole-Genome Sequences of the Oligo-Mouse-Microbiota Bacterial Community.</title>
        <authorList>
            <person name="Garzetti D."/>
            <person name="Brugiroux S."/>
            <person name="Bunk B."/>
            <person name="Pukall R."/>
            <person name="McCoy K.D."/>
            <person name="Macpherson A.J."/>
            <person name="Stecher B."/>
        </authorList>
    </citation>
    <scope>NUCLEOTIDE SEQUENCE</scope>
    <source>
        <strain evidence="15">KB18</strain>
    </source>
</reference>
<dbReference type="InterPro" id="IPR050386">
    <property type="entry name" value="Glycosyl_hydrolase_5"/>
</dbReference>
<evidence type="ECO:0000256" key="4">
    <source>
        <dbReference type="ARBA" id="ARBA00022801"/>
    </source>
</evidence>
<dbReference type="Gene3D" id="3.20.20.80">
    <property type="entry name" value="Glycosidases"/>
    <property type="match status" value="1"/>
</dbReference>
<dbReference type="GO" id="GO:0005576">
    <property type="term" value="C:extracellular region"/>
    <property type="evidence" value="ECO:0007669"/>
    <property type="project" value="TreeGrafter"/>
</dbReference>
<keyword evidence="7" id="KW-0472">Membrane</keyword>
<evidence type="ECO:0000256" key="1">
    <source>
        <dbReference type="ARBA" id="ARBA00004401"/>
    </source>
</evidence>
<organism evidence="16 18">
    <name type="scientific">Acutalibacter muris</name>
    <dbReference type="NCBI Taxonomy" id="1796620"/>
    <lineage>
        <taxon>Bacteria</taxon>
        <taxon>Bacillati</taxon>
        <taxon>Bacillota</taxon>
        <taxon>Clostridia</taxon>
        <taxon>Eubacteriales</taxon>
        <taxon>Acutalibacteraceae</taxon>
        <taxon>Acutalibacter</taxon>
    </lineage>
</organism>
<reference evidence="16 18" key="3">
    <citation type="submission" date="2020-11" db="EMBL/GenBank/DDBJ databases">
        <title>Closed and high quality bacterial genomes of the OMM12 community.</title>
        <authorList>
            <person name="Marbouty M."/>
            <person name="Lamy-Besnier Q."/>
            <person name="Debarbieux L."/>
            <person name="Koszul R."/>
        </authorList>
    </citation>
    <scope>NUCLEOTIDE SEQUENCE [LARGE SCALE GENOMIC DNA]</scope>
    <source>
        <strain evidence="16 18">KB18</strain>
    </source>
</reference>
<evidence type="ECO:0000256" key="9">
    <source>
        <dbReference type="ARBA" id="ARBA00023295"/>
    </source>
</evidence>
<comment type="subcellular location">
    <subcellularLocation>
        <location evidence="1">Cell membrane</location>
        <topology evidence="1">Single-pass type II membrane protein</topology>
    </subcellularLocation>
</comment>
<dbReference type="Pfam" id="PF00150">
    <property type="entry name" value="Cellulase"/>
    <property type="match status" value="1"/>
</dbReference>
<evidence type="ECO:0000259" key="14">
    <source>
        <dbReference type="Pfam" id="PF00150"/>
    </source>
</evidence>
<dbReference type="AlphaFoldDB" id="A0A1Z2XV17"/>
<evidence type="ECO:0000256" key="12">
    <source>
        <dbReference type="ARBA" id="ARBA00041260"/>
    </source>
</evidence>
<sequence>MNTNEKLSQARVSGFLRAKGREIVNGKGEPLLLSGWGLGNWLLCEGYMWRAGPRGDRPRKLEQVVRELAGGRYAEAFWPRFRENYIRREDILRMAELGYNSVRVPIGWRVLMEDEPGLRWREEGFRLLDRLLDWCQEAGIYAFLDLHGAPGGQTGTNIDDCVDDFPRLFTDRDSWDKAVALWGELARRYKDRWIVGGYDLLNEPLRPDDGRRPCQYLLPRLRDFYIEAIAEIRRHDQKHMLSIEGGSWATDPSVFCMDYDSNMVLHFHRYAVMPDIGAYREFLELSERWDKPLWLGESGENTPEWFAALYPLGAKLGVGYNVWPWKKMDCENSPYSVNMPKGWEKFTAYTSGGERPSYEEAQALLDEYLENILIENCLERPRVSASVRREPGCSVRATDFDEGGCLGFCRTDVVSGYRRGSGMKLLEPESLPEKRFGFDCRWDVFKLSLSPGEYAEYTFFAAKEGSSVAVEFGKGSDGQVEVFQDGRSLGTVSPGDGPLQLLPAAETVIRVAGGFGESLLERIIFE</sequence>
<evidence type="ECO:0000256" key="10">
    <source>
        <dbReference type="ARBA" id="ARBA00023316"/>
    </source>
</evidence>
<keyword evidence="8" id="KW-0325">Glycoprotein</keyword>
<dbReference type="InterPro" id="IPR001547">
    <property type="entry name" value="Glyco_hydro_5"/>
</dbReference>
<evidence type="ECO:0000256" key="11">
    <source>
        <dbReference type="ARBA" id="ARBA00037126"/>
    </source>
</evidence>
<dbReference type="EMBL" id="CP065321">
    <property type="protein sequence ID" value="QQR31510.1"/>
    <property type="molecule type" value="Genomic_DNA"/>
</dbReference>
<dbReference type="GO" id="GO:0008422">
    <property type="term" value="F:beta-glucosidase activity"/>
    <property type="evidence" value="ECO:0007669"/>
    <property type="project" value="TreeGrafter"/>
</dbReference>
<dbReference type="SUPFAM" id="SSF51445">
    <property type="entry name" value="(Trans)glycosidases"/>
    <property type="match status" value="1"/>
</dbReference>
<comment type="similarity">
    <text evidence="13">Belongs to the glycosyl hydrolase 5 (cellulase A) family.</text>
</comment>
<evidence type="ECO:0000313" key="16">
    <source>
        <dbReference type="EMBL" id="QQR31510.1"/>
    </source>
</evidence>
<dbReference type="RefSeq" id="WP_066538317.1">
    <property type="nucleotide sequence ID" value="NZ_CP021422.1"/>
</dbReference>
<evidence type="ECO:0000256" key="5">
    <source>
        <dbReference type="ARBA" id="ARBA00022968"/>
    </source>
</evidence>
<comment type="function">
    <text evidence="11">Glucosidase involved in the degradation of cellulosic biomass. Active on lichenan.</text>
</comment>
<evidence type="ECO:0000256" key="3">
    <source>
        <dbReference type="ARBA" id="ARBA00022692"/>
    </source>
</evidence>
<keyword evidence="17" id="KW-1185">Reference proteome</keyword>
<evidence type="ECO:0000256" key="8">
    <source>
        <dbReference type="ARBA" id="ARBA00023180"/>
    </source>
</evidence>
<gene>
    <name evidence="15" type="ORF">ADH66_17150</name>
    <name evidence="16" type="ORF">I5Q82_07550</name>
</gene>
<dbReference type="PANTHER" id="PTHR31297:SF34">
    <property type="entry name" value="GLUCAN 1,3-BETA-GLUCOSIDASE 2"/>
    <property type="match status" value="1"/>
</dbReference>
<keyword evidence="10" id="KW-0961">Cell wall biogenesis/degradation</keyword>
<evidence type="ECO:0000256" key="13">
    <source>
        <dbReference type="RuleBase" id="RU361153"/>
    </source>
</evidence>
<dbReference type="EMBL" id="CP021422">
    <property type="protein sequence ID" value="ASB42229.1"/>
    <property type="molecule type" value="Genomic_DNA"/>
</dbReference>
<dbReference type="Proteomes" id="UP000596035">
    <property type="component" value="Chromosome"/>
</dbReference>
<dbReference type="InterPro" id="IPR017853">
    <property type="entry name" value="GH"/>
</dbReference>
<protein>
    <recommendedName>
        <fullName evidence="12">Exo-1,3-beta-glucanase D</fullName>
    </recommendedName>
</protein>
<dbReference type="PANTHER" id="PTHR31297">
    <property type="entry name" value="GLUCAN ENDO-1,6-BETA-GLUCOSIDASE B"/>
    <property type="match status" value="1"/>
</dbReference>
<dbReference type="GO" id="GO:0009251">
    <property type="term" value="P:glucan catabolic process"/>
    <property type="evidence" value="ECO:0007669"/>
    <property type="project" value="TreeGrafter"/>
</dbReference>
<accession>A0A1Z2XV17</accession>
<keyword evidence="4 13" id="KW-0378">Hydrolase</keyword>
<proteinExistence type="inferred from homology"/>